<evidence type="ECO:0000256" key="4">
    <source>
        <dbReference type="SAM" id="Phobius"/>
    </source>
</evidence>
<feature type="transmembrane region" description="Helical" evidence="4">
    <location>
        <begin position="276"/>
        <end position="296"/>
    </location>
</feature>
<dbReference type="PANTHER" id="PTHR23526">
    <property type="entry name" value="INTEGRAL MEMBRANE TRANSPORT PROTEIN-RELATED"/>
    <property type="match status" value="1"/>
</dbReference>
<evidence type="ECO:0000256" key="2">
    <source>
        <dbReference type="ARBA" id="ARBA00022989"/>
    </source>
</evidence>
<evidence type="ECO:0000313" key="6">
    <source>
        <dbReference type="EMBL" id="TXS95128.1"/>
    </source>
</evidence>
<accession>A0A5C9A2Z5</accession>
<dbReference type="InterPro" id="IPR020846">
    <property type="entry name" value="MFS_dom"/>
</dbReference>
<feature type="transmembrane region" description="Helical" evidence="4">
    <location>
        <begin position="243"/>
        <end position="264"/>
    </location>
</feature>
<dbReference type="InterPro" id="IPR011701">
    <property type="entry name" value="MFS"/>
</dbReference>
<dbReference type="Gene3D" id="1.20.1720.10">
    <property type="entry name" value="Multidrug resistance protein D"/>
    <property type="match status" value="1"/>
</dbReference>
<protein>
    <submittedName>
        <fullName evidence="6">MFS transporter</fullName>
    </submittedName>
</protein>
<feature type="transmembrane region" description="Helical" evidence="4">
    <location>
        <begin position="365"/>
        <end position="384"/>
    </location>
</feature>
<dbReference type="PANTHER" id="PTHR23526:SF1">
    <property type="entry name" value="MAJOR FACILITATOR SUPERFAMILY MFS_1"/>
    <property type="match status" value="1"/>
</dbReference>
<name>A0A5C9A2Z5_9GAMM</name>
<keyword evidence="7" id="KW-1185">Reference proteome</keyword>
<dbReference type="PROSITE" id="PS50850">
    <property type="entry name" value="MFS"/>
    <property type="match status" value="1"/>
</dbReference>
<keyword evidence="3 4" id="KW-0472">Membrane</keyword>
<dbReference type="InterPro" id="IPR036259">
    <property type="entry name" value="MFS_trans_sf"/>
</dbReference>
<dbReference type="SUPFAM" id="SSF103473">
    <property type="entry name" value="MFS general substrate transporter"/>
    <property type="match status" value="2"/>
</dbReference>
<evidence type="ECO:0000313" key="7">
    <source>
        <dbReference type="Proteomes" id="UP000321933"/>
    </source>
</evidence>
<sequence>MLGLTGFRIIYAPTFLPSYLHLLTGSPALVGLGQALLQAGALASPIRGAARIEQRHHILPDAVRYGSLMRLQILGLALAGWLLQGQALVLATLFFLLFLGYYTGAQRVVFQALLAKVIPIHRRGRLQAWRNFFGGMVAAALSWWAGAYLIENNWLGNGYATTFMLSFVLTSIGLSVLYLLIQEPAAAGIRPPLGLRDRLRDFRRLLEQRDYRLFLVAQLLATAGRCALPFCILYAGQHLALDGGTIGLLTLCFIGADTVSNLLWGPLGDRWGFRLVFLLALLLWMAAMLLVLNAYTLWQFQLVFLLLGAALSGYMMSATTMVLEFGDASEVPMRLALSTTAETSMAVLAPLLAGAVASAVGLRPLFLFSLAGLSLSLLIILLWVRDPRHTA</sequence>
<comment type="caution">
    <text evidence="6">The sequence shown here is derived from an EMBL/GenBank/DDBJ whole genome shotgun (WGS) entry which is preliminary data.</text>
</comment>
<dbReference type="Proteomes" id="UP000321933">
    <property type="component" value="Unassembled WGS sequence"/>
</dbReference>
<dbReference type="EMBL" id="VRYZ01000001">
    <property type="protein sequence ID" value="TXS95128.1"/>
    <property type="molecule type" value="Genomic_DNA"/>
</dbReference>
<feature type="transmembrane region" description="Helical" evidence="4">
    <location>
        <begin position="335"/>
        <end position="359"/>
    </location>
</feature>
<evidence type="ECO:0000256" key="1">
    <source>
        <dbReference type="ARBA" id="ARBA00022692"/>
    </source>
</evidence>
<dbReference type="GO" id="GO:0022857">
    <property type="term" value="F:transmembrane transporter activity"/>
    <property type="evidence" value="ECO:0007669"/>
    <property type="project" value="InterPro"/>
</dbReference>
<feature type="domain" description="Major facilitator superfamily (MFS) profile" evidence="5">
    <location>
        <begin position="159"/>
        <end position="391"/>
    </location>
</feature>
<dbReference type="AlphaFoldDB" id="A0A5C9A2Z5"/>
<reference evidence="6 7" key="1">
    <citation type="submission" date="2019-08" db="EMBL/GenBank/DDBJ databases">
        <title>Parahaliea maris sp. nov., isolated from the surface seawater.</title>
        <authorList>
            <person name="Liu Y."/>
        </authorList>
    </citation>
    <scope>NUCLEOTIDE SEQUENCE [LARGE SCALE GENOMIC DNA]</scope>
    <source>
        <strain evidence="6 7">S2-26</strain>
    </source>
</reference>
<dbReference type="InterPro" id="IPR052528">
    <property type="entry name" value="Sugar_transport-like"/>
</dbReference>
<proteinExistence type="predicted"/>
<keyword evidence="2 4" id="KW-1133">Transmembrane helix</keyword>
<keyword evidence="1 4" id="KW-0812">Transmembrane</keyword>
<feature type="transmembrane region" description="Helical" evidence="4">
    <location>
        <begin position="162"/>
        <end position="181"/>
    </location>
</feature>
<feature type="transmembrane region" description="Helical" evidence="4">
    <location>
        <begin position="302"/>
        <end position="323"/>
    </location>
</feature>
<dbReference type="Pfam" id="PF07690">
    <property type="entry name" value="MFS_1"/>
    <property type="match status" value="1"/>
</dbReference>
<evidence type="ECO:0000259" key="5">
    <source>
        <dbReference type="PROSITE" id="PS50850"/>
    </source>
</evidence>
<evidence type="ECO:0000256" key="3">
    <source>
        <dbReference type="ARBA" id="ARBA00023136"/>
    </source>
</evidence>
<feature type="transmembrane region" description="Helical" evidence="4">
    <location>
        <begin position="131"/>
        <end position="150"/>
    </location>
</feature>
<feature type="transmembrane region" description="Helical" evidence="4">
    <location>
        <begin position="213"/>
        <end position="237"/>
    </location>
</feature>
<gene>
    <name evidence="6" type="ORF">FVW59_00750</name>
</gene>
<dbReference type="Gene3D" id="1.20.1250.20">
    <property type="entry name" value="MFS general substrate transporter like domains"/>
    <property type="match status" value="1"/>
</dbReference>
<organism evidence="6 7">
    <name type="scientific">Parahaliea aestuarii</name>
    <dbReference type="NCBI Taxonomy" id="1852021"/>
    <lineage>
        <taxon>Bacteria</taxon>
        <taxon>Pseudomonadati</taxon>
        <taxon>Pseudomonadota</taxon>
        <taxon>Gammaproteobacteria</taxon>
        <taxon>Cellvibrionales</taxon>
        <taxon>Halieaceae</taxon>
        <taxon>Parahaliea</taxon>
    </lineage>
</organism>